<evidence type="ECO:0008006" key="3">
    <source>
        <dbReference type="Google" id="ProtNLM"/>
    </source>
</evidence>
<dbReference type="HOGENOM" id="CLU_645398_0_0_4"/>
<dbReference type="InterPro" id="IPR010752">
    <property type="entry name" value="DUF1329"/>
</dbReference>
<evidence type="ECO:0000313" key="1">
    <source>
        <dbReference type="EMBL" id="CAI07433.1"/>
    </source>
</evidence>
<dbReference type="Proteomes" id="UP000006552">
    <property type="component" value="Chromosome"/>
</dbReference>
<proteinExistence type="predicted"/>
<dbReference type="Pfam" id="PF07044">
    <property type="entry name" value="DUF1329"/>
    <property type="match status" value="1"/>
</dbReference>
<name>Q5P5H9_AROAE</name>
<evidence type="ECO:0000313" key="2">
    <source>
        <dbReference type="Proteomes" id="UP000006552"/>
    </source>
</evidence>
<dbReference type="Gene3D" id="2.50.20.10">
    <property type="entry name" value="Lipoprotein localisation LolA/LolB/LppX"/>
    <property type="match status" value="1"/>
</dbReference>
<dbReference type="EMBL" id="CR555306">
    <property type="protein sequence ID" value="CAI07433.1"/>
    <property type="molecule type" value="Genomic_DNA"/>
</dbReference>
<dbReference type="STRING" id="76114.c1A68"/>
<accession>Q5P5H9</accession>
<dbReference type="CDD" id="cd16329">
    <property type="entry name" value="LolA_like"/>
    <property type="match status" value="1"/>
</dbReference>
<keyword evidence="2" id="KW-1185">Reference proteome</keyword>
<dbReference type="KEGG" id="eba:c1A68"/>
<protein>
    <recommendedName>
        <fullName evidence="3">Outer membrane lipoprotein-sorting protein</fullName>
    </recommendedName>
</protein>
<dbReference type="eggNOG" id="ENOG502Z8A1">
    <property type="taxonomic scope" value="Bacteria"/>
</dbReference>
<dbReference type="AlphaFoldDB" id="Q5P5H9"/>
<organism evidence="1 2">
    <name type="scientific">Aromatoleum aromaticum (strain DSM 19018 / LMG 30748 / EbN1)</name>
    <name type="common">Azoarcus sp. (strain EbN1)</name>
    <dbReference type="NCBI Taxonomy" id="76114"/>
    <lineage>
        <taxon>Bacteria</taxon>
        <taxon>Pseudomonadati</taxon>
        <taxon>Pseudomonadota</taxon>
        <taxon>Betaproteobacteria</taxon>
        <taxon>Rhodocyclales</taxon>
        <taxon>Rhodocyclaceae</taxon>
        <taxon>Aromatoleum</taxon>
    </lineage>
</organism>
<reference evidence="1 2" key="1">
    <citation type="journal article" date="2005" name="Arch. Microbiol.">
        <title>The genome sequence of an anaerobic aromatic-degrading denitrifying bacterium, strain EbN1.</title>
        <authorList>
            <person name="Rabus R."/>
            <person name="Kube M."/>
            <person name="Heider J."/>
            <person name="Beck A."/>
            <person name="Heitmann K."/>
            <person name="Widdel F."/>
            <person name="Reinhardt R."/>
        </authorList>
    </citation>
    <scope>NUCLEOTIDE SEQUENCE [LARGE SCALE GENOMIC DNA]</scope>
    <source>
        <strain evidence="1 2">EbN1</strain>
    </source>
</reference>
<gene>
    <name evidence="1" type="ORF">c1A68</name>
</gene>
<sequence>MRPVGRRPYGVGRRRTPKARFIDCVIQILNSKEDCYMSITKKVGVALTCATVAGLCTSARAVTDADIETSFFPYKNKVPGLSGLQRGTIINKANIQNFKNAIDPATAKFIESGWNEIEVGPTESIALHPNYIALTKKNANQAKLGAKVGSIESYKGGRPFPEEPDTKDPRAGEKLAFNFKYSQVAGDSGRIFPFLWDYKNLNTGKVERSISFDFHFLNYKYRIAQEPTPNITPNPADIYRGIYVKVLEPQDLKNTQLLIQRFDDDNKLDDSYLYLGFQRRVRRLATGQTTDAFLGSDLMIEDFEGYNARIQDMQWTYSGTAETLVPFYDHTALKNVDPKLEDGYGQIKFGGKSGCFPDVPWSLRKVFILESKPVEGSSPVGKRIMYMDAQTMQFPIVLIYDKKGEIWKRWVVSFTDAEKSAPKNKGAGVAVYTGASMVDVQTGHCTTLKARIVVDPENNPPNLFTVQNMRGGD</sequence>